<proteinExistence type="predicted"/>
<dbReference type="AlphaFoldDB" id="A0A382NCW1"/>
<reference evidence="1" key="1">
    <citation type="submission" date="2018-05" db="EMBL/GenBank/DDBJ databases">
        <authorList>
            <person name="Lanie J.A."/>
            <person name="Ng W.-L."/>
            <person name="Kazmierczak K.M."/>
            <person name="Andrzejewski T.M."/>
            <person name="Davidsen T.M."/>
            <person name="Wayne K.J."/>
            <person name="Tettelin H."/>
            <person name="Glass J.I."/>
            <person name="Rusch D."/>
            <person name="Podicherti R."/>
            <person name="Tsui H.-C.T."/>
            <person name="Winkler M.E."/>
        </authorList>
    </citation>
    <scope>NUCLEOTIDE SEQUENCE</scope>
</reference>
<organism evidence="1">
    <name type="scientific">marine metagenome</name>
    <dbReference type="NCBI Taxonomy" id="408172"/>
    <lineage>
        <taxon>unclassified sequences</taxon>
        <taxon>metagenomes</taxon>
        <taxon>ecological metagenomes</taxon>
    </lineage>
</organism>
<accession>A0A382NCW1</accession>
<name>A0A382NCW1_9ZZZZ</name>
<dbReference type="EMBL" id="UINC01099633">
    <property type="protein sequence ID" value="SVC59054.1"/>
    <property type="molecule type" value="Genomic_DNA"/>
</dbReference>
<feature type="non-terminal residue" evidence="1">
    <location>
        <position position="48"/>
    </location>
</feature>
<protein>
    <submittedName>
        <fullName evidence="1">Uncharacterized protein</fullName>
    </submittedName>
</protein>
<gene>
    <name evidence="1" type="ORF">METZ01_LOCUS311908</name>
</gene>
<sequence length="48" mass="5305">MAGNANFDEILSTTLKNYIPKLTDNIFSARPLFYALTNGQTIRRISGG</sequence>
<evidence type="ECO:0000313" key="1">
    <source>
        <dbReference type="EMBL" id="SVC59054.1"/>
    </source>
</evidence>